<sequence>MFLLNTLNLYKVMDPSLVLVCTVMAPMLLWPLQCSGVSSDESILDSQRLDIIQPEESSSIFEKNTQTSSIQYFKTDNSCHKNKTLVGIDSDEKCKIETPRPLFQFFKGILSPTESKELCEFVWNTGLGADPTSKNFLERNKNIRFIKVLEKGFETNDQSWYMQSEQYNDYSGGFKRYYDLIPEHLVMGPMYNVIASYIDYLKIPTNTIFMIQLQSSIIRATDNGDGDITGQGIHTDGCDDAMLVCIDRDNVQGAESQFHASLDGTQPLGDSTILEAGDGVIFRDNKLFHYVTKATTTEPVARRTMILIHSPFDGSGDLNPTNQYGTNDATVQLRYDSPFKNHDDSAI</sequence>
<dbReference type="GO" id="GO:0051213">
    <property type="term" value="F:dioxygenase activity"/>
    <property type="evidence" value="ECO:0007669"/>
    <property type="project" value="InterPro"/>
</dbReference>
<keyword evidence="2" id="KW-1185">Reference proteome</keyword>
<evidence type="ECO:0000313" key="1">
    <source>
        <dbReference type="EMBL" id="CAL4112146.1"/>
    </source>
</evidence>
<dbReference type="AlphaFoldDB" id="A0AAV2R262"/>
<protein>
    <recommendedName>
        <fullName evidence="3">Fe2OG dioxygenase domain-containing protein</fullName>
    </recommendedName>
</protein>
<dbReference type="EMBL" id="CAXKWB010014927">
    <property type="protein sequence ID" value="CAL4112146.1"/>
    <property type="molecule type" value="Genomic_DNA"/>
</dbReference>
<accession>A0AAV2R262</accession>
<dbReference type="Proteomes" id="UP001497623">
    <property type="component" value="Unassembled WGS sequence"/>
</dbReference>
<gene>
    <name evidence="1" type="ORF">MNOR_LOCUS19802</name>
</gene>
<name>A0AAV2R262_MEGNR</name>
<dbReference type="InterPro" id="IPR018724">
    <property type="entry name" value="2OG-Fe_dioxygenase"/>
</dbReference>
<dbReference type="Gene3D" id="2.60.120.620">
    <property type="entry name" value="q2cbj1_9rhob like domain"/>
    <property type="match status" value="1"/>
</dbReference>
<reference evidence="1 2" key="1">
    <citation type="submission" date="2024-05" db="EMBL/GenBank/DDBJ databases">
        <authorList>
            <person name="Wallberg A."/>
        </authorList>
    </citation>
    <scope>NUCLEOTIDE SEQUENCE [LARGE SCALE GENOMIC DNA]</scope>
</reference>
<comment type="caution">
    <text evidence="1">The sequence shown here is derived from an EMBL/GenBank/DDBJ whole genome shotgun (WGS) entry which is preliminary data.</text>
</comment>
<organism evidence="1 2">
    <name type="scientific">Meganyctiphanes norvegica</name>
    <name type="common">Northern krill</name>
    <name type="synonym">Thysanopoda norvegica</name>
    <dbReference type="NCBI Taxonomy" id="48144"/>
    <lineage>
        <taxon>Eukaryota</taxon>
        <taxon>Metazoa</taxon>
        <taxon>Ecdysozoa</taxon>
        <taxon>Arthropoda</taxon>
        <taxon>Crustacea</taxon>
        <taxon>Multicrustacea</taxon>
        <taxon>Malacostraca</taxon>
        <taxon>Eumalacostraca</taxon>
        <taxon>Eucarida</taxon>
        <taxon>Euphausiacea</taxon>
        <taxon>Euphausiidae</taxon>
        <taxon>Meganyctiphanes</taxon>
    </lineage>
</organism>
<proteinExistence type="predicted"/>
<dbReference type="Pfam" id="PF10014">
    <property type="entry name" value="2OG-Fe_Oxy_2"/>
    <property type="match status" value="1"/>
</dbReference>
<evidence type="ECO:0000313" key="2">
    <source>
        <dbReference type="Proteomes" id="UP001497623"/>
    </source>
</evidence>
<evidence type="ECO:0008006" key="3">
    <source>
        <dbReference type="Google" id="ProtNLM"/>
    </source>
</evidence>